<dbReference type="ExpressionAtlas" id="Q9W558">
    <property type="expression patterns" value="baseline and differential"/>
</dbReference>
<sequence>MEQITNYFEHMDYVSFSVVALPCVVIAVYGFLQVASGLAKCKSKSRMPGVCFHLTNNQKRIAD</sequence>
<dbReference type="GO" id="GO:0007343">
    <property type="term" value="P:egg activation"/>
    <property type="evidence" value="ECO:0000315"/>
    <property type="project" value="FlyBase"/>
</dbReference>
<dbReference type="AlphaFoldDB" id="Q9W558"/>
<evidence type="ECO:0000313" key="2">
    <source>
        <dbReference type="EMBL" id="CAA15947.1"/>
    </source>
</evidence>
<dbReference type="VEuPathDB" id="VectorBase:FBgn0283741"/>
<dbReference type="AGR" id="FB:FBgn0283741"/>
<dbReference type="OrthoDB" id="206335at2759"/>
<keyword evidence="1" id="KW-1133">Transmembrane helix</keyword>
<evidence type="ECO:0000256" key="1">
    <source>
        <dbReference type="SAM" id="Phobius"/>
    </source>
</evidence>
<keyword evidence="1" id="KW-0472">Membrane</keyword>
<proteinExistence type="predicted"/>
<dbReference type="FlyBase" id="FBgn0283741">
    <property type="gene designation" value="prage"/>
</dbReference>
<reference evidence="2" key="1">
    <citation type="submission" date="1998-01" db="EMBL/GenBank/DDBJ databases">
        <title>Sequencing the distal X chromosome of Drosophila melanogaster.</title>
        <authorList>
            <person name="Ferraz C."/>
            <person name="Vidal S."/>
            <person name="Brun C."/>
            <person name="Bucheton A."/>
            <person name="Demaille J.G."/>
        </authorList>
    </citation>
    <scope>NUCLEOTIDE SEQUENCE</scope>
</reference>
<name>Q9W558_DROME</name>
<organism evidence="2">
    <name type="scientific">Drosophila melanogaster</name>
    <name type="common">Fruit fly</name>
    <dbReference type="NCBI Taxonomy" id="7227"/>
    <lineage>
        <taxon>Eukaryota</taxon>
        <taxon>Metazoa</taxon>
        <taxon>Ecdysozoa</taxon>
        <taxon>Arthropoda</taxon>
        <taxon>Hexapoda</taxon>
        <taxon>Insecta</taxon>
        <taxon>Pterygota</taxon>
        <taxon>Neoptera</taxon>
        <taxon>Endopterygota</taxon>
        <taxon>Diptera</taxon>
        <taxon>Brachycera</taxon>
        <taxon>Muscomorpha</taxon>
        <taxon>Ephydroidea</taxon>
        <taxon>Drosophilidae</taxon>
        <taxon>Drosophila</taxon>
        <taxon>Sophophora</taxon>
    </lineage>
</organism>
<keyword evidence="1" id="KW-0812">Transmembrane</keyword>
<gene>
    <name evidence="3" type="primary">prage</name>
    <name evidence="2" type="synonym">EG:137E7.1</name>
    <name evidence="3" type="ORF">CG42666</name>
</gene>
<accession>Q9W558</accession>
<feature type="transmembrane region" description="Helical" evidence="1">
    <location>
        <begin position="13"/>
        <end position="38"/>
    </location>
</feature>
<accession>O46049</accession>
<dbReference type="EMBL" id="AL021108">
    <property type="protein sequence ID" value="CAA15947.1"/>
    <property type="molecule type" value="Genomic_DNA"/>
</dbReference>
<protein>
    <submittedName>
        <fullName evidence="2">EG:137E7.1 protein</fullName>
    </submittedName>
</protein>
<evidence type="ECO:0000313" key="3">
    <source>
        <dbReference type="FlyBase" id="FBgn0283741"/>
    </source>
</evidence>
<reference evidence="2" key="2">
    <citation type="submission" date="1999-04" db="EMBL/GenBank/DDBJ databases">
        <authorList>
            <person name="Benos P."/>
        </authorList>
    </citation>
    <scope>NUCLEOTIDE SEQUENCE</scope>
</reference>